<dbReference type="SUPFAM" id="SSF54928">
    <property type="entry name" value="RNA-binding domain, RBD"/>
    <property type="match status" value="1"/>
</dbReference>
<protein>
    <submittedName>
        <fullName evidence="3">RNA-binding protein</fullName>
    </submittedName>
</protein>
<feature type="domain" description="RRM" evidence="2">
    <location>
        <begin position="3"/>
        <end position="81"/>
    </location>
</feature>
<reference evidence="3 4" key="1">
    <citation type="submission" date="2021-05" db="EMBL/GenBank/DDBJ databases">
        <title>The draft genome of Geobacter chapellei DSM 13688.</title>
        <authorList>
            <person name="Xu Z."/>
            <person name="Masuda Y."/>
            <person name="Itoh H."/>
            <person name="Senoo K."/>
        </authorList>
    </citation>
    <scope>NUCLEOTIDE SEQUENCE [LARGE SCALE GENOMIC DNA]</scope>
    <source>
        <strain evidence="3 4">DSM 13688</strain>
    </source>
</reference>
<dbReference type="SMART" id="SM00360">
    <property type="entry name" value="RRM"/>
    <property type="match status" value="1"/>
</dbReference>
<proteinExistence type="predicted"/>
<evidence type="ECO:0000256" key="1">
    <source>
        <dbReference type="SAM" id="MobiDB-lite"/>
    </source>
</evidence>
<dbReference type="Proteomes" id="UP000784128">
    <property type="component" value="Unassembled WGS sequence"/>
</dbReference>
<dbReference type="InterPro" id="IPR035979">
    <property type="entry name" value="RBD_domain_sf"/>
</dbReference>
<dbReference type="Pfam" id="PF00076">
    <property type="entry name" value="RRM_1"/>
    <property type="match status" value="1"/>
</dbReference>
<dbReference type="InterPro" id="IPR000504">
    <property type="entry name" value="RRM_dom"/>
</dbReference>
<organism evidence="3 4">
    <name type="scientific">Pelotalea chapellei</name>
    <dbReference type="NCBI Taxonomy" id="44671"/>
    <lineage>
        <taxon>Bacteria</taxon>
        <taxon>Pseudomonadati</taxon>
        <taxon>Thermodesulfobacteriota</taxon>
        <taxon>Desulfuromonadia</taxon>
        <taxon>Geobacterales</taxon>
        <taxon>Geobacteraceae</taxon>
        <taxon>Pelotalea</taxon>
    </lineage>
</organism>
<dbReference type="PANTHER" id="PTHR48034">
    <property type="entry name" value="TRANSFORMER-2 SEX-DETERMINING PROTEIN-RELATED"/>
    <property type="match status" value="1"/>
</dbReference>
<accession>A0ABS5UBN6</accession>
<dbReference type="Gene3D" id="3.30.70.330">
    <property type="match status" value="1"/>
</dbReference>
<dbReference type="EMBL" id="JAHDYS010000016">
    <property type="protein sequence ID" value="MBT1073091.1"/>
    <property type="molecule type" value="Genomic_DNA"/>
</dbReference>
<dbReference type="PROSITE" id="PS50102">
    <property type="entry name" value="RRM"/>
    <property type="match status" value="1"/>
</dbReference>
<dbReference type="CDD" id="cd00590">
    <property type="entry name" value="RRM_SF"/>
    <property type="match status" value="1"/>
</dbReference>
<evidence type="ECO:0000313" key="3">
    <source>
        <dbReference type="EMBL" id="MBT1073091.1"/>
    </source>
</evidence>
<sequence length="105" mass="11047">MGVEIYVGQLAGSVTEDEVRKLFSVSGTVTSVHLVKDPPTGEFRGCGYVRMSTEDEAKEAIGLLNGALLGDRLIAVKESTKVFGKKAGSSGDSKTGKARNVSAKR</sequence>
<keyword evidence="4" id="KW-1185">Reference proteome</keyword>
<dbReference type="InterPro" id="IPR050441">
    <property type="entry name" value="RBM"/>
</dbReference>
<dbReference type="RefSeq" id="WP_214300766.1">
    <property type="nucleotide sequence ID" value="NZ_JAHDYS010000016.1"/>
</dbReference>
<gene>
    <name evidence="3" type="ORF">KJB30_14960</name>
</gene>
<name>A0ABS5UBN6_9BACT</name>
<evidence type="ECO:0000313" key="4">
    <source>
        <dbReference type="Proteomes" id="UP000784128"/>
    </source>
</evidence>
<dbReference type="InterPro" id="IPR012677">
    <property type="entry name" value="Nucleotide-bd_a/b_plait_sf"/>
</dbReference>
<comment type="caution">
    <text evidence="3">The sequence shown here is derived from an EMBL/GenBank/DDBJ whole genome shotgun (WGS) entry which is preliminary data.</text>
</comment>
<feature type="region of interest" description="Disordered" evidence="1">
    <location>
        <begin position="83"/>
        <end position="105"/>
    </location>
</feature>
<evidence type="ECO:0000259" key="2">
    <source>
        <dbReference type="PROSITE" id="PS50102"/>
    </source>
</evidence>